<dbReference type="EMBL" id="ML978737">
    <property type="protein sequence ID" value="KAF2084779.1"/>
    <property type="molecule type" value="Genomic_DNA"/>
</dbReference>
<evidence type="ECO:0000256" key="2">
    <source>
        <dbReference type="ARBA" id="ARBA00004924"/>
    </source>
</evidence>
<keyword evidence="8" id="KW-0560">Oxidoreductase</keyword>
<dbReference type="InterPro" id="IPR036188">
    <property type="entry name" value="FAD/NAD-bd_sf"/>
</dbReference>
<evidence type="ECO:0000313" key="11">
    <source>
        <dbReference type="EMBL" id="KAF2084779.1"/>
    </source>
</evidence>
<keyword evidence="6" id="KW-0274">FAD</keyword>
<gene>
    <name evidence="11" type="ORF">K490DRAFT_48339</name>
</gene>
<dbReference type="InterPro" id="IPR025700">
    <property type="entry name" value="Lys/Orn_oxygenase"/>
</dbReference>
<dbReference type="GO" id="GO:0016491">
    <property type="term" value="F:oxidoreductase activity"/>
    <property type="evidence" value="ECO:0007669"/>
    <property type="project" value="UniProtKB-KW"/>
</dbReference>
<organism evidence="11 12">
    <name type="scientific">Saccharata proteae CBS 121410</name>
    <dbReference type="NCBI Taxonomy" id="1314787"/>
    <lineage>
        <taxon>Eukaryota</taxon>
        <taxon>Fungi</taxon>
        <taxon>Dikarya</taxon>
        <taxon>Ascomycota</taxon>
        <taxon>Pezizomycotina</taxon>
        <taxon>Dothideomycetes</taxon>
        <taxon>Dothideomycetes incertae sedis</taxon>
        <taxon>Botryosphaeriales</taxon>
        <taxon>Saccharataceae</taxon>
        <taxon>Saccharata</taxon>
    </lineage>
</organism>
<keyword evidence="7" id="KW-0521">NADP</keyword>
<evidence type="ECO:0000256" key="10">
    <source>
        <dbReference type="ARBA" id="ARBA00049248"/>
    </source>
</evidence>
<sequence length="473" mass="52530">MNDAASALRQTDEAELHDLVCVGFGPASLAIAVALHDAIEASGADGLSSLGGRPPKVAFLEKQPRFAWHSGMLLEGAKMQITFLKDMATMRNPRSKFTFINYLHSNQRLVEFMNMDTFLPARIEYEDYMRWCANHFEDVVNYDSEVLSVVPEKTTVDSIAIDSFVIKSRNNATGDVSTRRARNVVIATGGRPNIPAVFPQQHPRVLHSSQYATVARKIMSNRDAPYKVAVIGGGQSAAEIFNDIQEHYPNSQTKLLIRGPHLRPSDDSPFVNEVFNPSRVDDVFSRDPSVRSSSLLADKATNYGVVRLTLLEKLYEGMYLQKLKYGPNSEAQWPHRILPHRNVASVTDSPVLENGLRLRVQNKSGEYFAAKAETEELLDVDLVLVASGYRRDAHEDILAGCRWLMPGGEQEGRKWEVRRDYGVQLEEGKVSPGTGIWLQGCNEMTHGLSDTLLSILAVRGAELVGSIFAEEGN</sequence>
<evidence type="ECO:0000313" key="12">
    <source>
        <dbReference type="Proteomes" id="UP000799776"/>
    </source>
</evidence>
<dbReference type="GO" id="GO:0006879">
    <property type="term" value="P:intracellular iron ion homeostasis"/>
    <property type="evidence" value="ECO:0007669"/>
    <property type="project" value="TreeGrafter"/>
</dbReference>
<comment type="catalytic activity">
    <reaction evidence="10">
        <text>L-ornithine + NADH + O2 = N(5)-hydroxy-L-ornithine + NAD(+) + H2O</text>
        <dbReference type="Rhea" id="RHEA:41512"/>
        <dbReference type="ChEBI" id="CHEBI:15377"/>
        <dbReference type="ChEBI" id="CHEBI:15379"/>
        <dbReference type="ChEBI" id="CHEBI:46911"/>
        <dbReference type="ChEBI" id="CHEBI:57540"/>
        <dbReference type="ChEBI" id="CHEBI:57945"/>
        <dbReference type="ChEBI" id="CHEBI:78275"/>
        <dbReference type="EC" id="1.14.13.196"/>
    </reaction>
</comment>
<dbReference type="OrthoDB" id="3519933at2759"/>
<keyword evidence="5" id="KW-0285">Flavoprotein</keyword>
<evidence type="ECO:0000256" key="6">
    <source>
        <dbReference type="ARBA" id="ARBA00022827"/>
    </source>
</evidence>
<accession>A0A9P4LV20</accession>
<dbReference type="PRINTS" id="PR00368">
    <property type="entry name" value="FADPNR"/>
</dbReference>
<keyword evidence="12" id="KW-1185">Reference proteome</keyword>
<evidence type="ECO:0000256" key="7">
    <source>
        <dbReference type="ARBA" id="ARBA00022857"/>
    </source>
</evidence>
<dbReference type="Gene3D" id="3.50.50.60">
    <property type="entry name" value="FAD/NAD(P)-binding domain"/>
    <property type="match status" value="1"/>
</dbReference>
<dbReference type="PANTHER" id="PTHR42802:SF1">
    <property type="entry name" value="L-ORNITHINE N(5)-MONOOXYGENASE"/>
    <property type="match status" value="1"/>
</dbReference>
<comment type="pathway">
    <text evidence="2">Siderophore biosynthesis.</text>
</comment>
<dbReference type="AlphaFoldDB" id="A0A9P4LV20"/>
<dbReference type="EC" id="1.14.13.196" evidence="4"/>
<evidence type="ECO:0000256" key="8">
    <source>
        <dbReference type="ARBA" id="ARBA00023002"/>
    </source>
</evidence>
<comment type="caution">
    <text evidence="11">The sequence shown here is derived from an EMBL/GenBank/DDBJ whole genome shotgun (WGS) entry which is preliminary data.</text>
</comment>
<protein>
    <recommendedName>
        <fullName evidence="4">L-ornithine N(5)-monooxygenase [NAD(P)H]</fullName>
        <ecNumber evidence="4">1.14.13.196</ecNumber>
    </recommendedName>
</protein>
<comment type="cofactor">
    <cofactor evidence="1">
        <name>FAD</name>
        <dbReference type="ChEBI" id="CHEBI:57692"/>
    </cofactor>
</comment>
<dbReference type="PANTHER" id="PTHR42802">
    <property type="entry name" value="MONOOXYGENASE"/>
    <property type="match status" value="1"/>
</dbReference>
<evidence type="ECO:0000256" key="9">
    <source>
        <dbReference type="ARBA" id="ARBA00047598"/>
    </source>
</evidence>
<comment type="catalytic activity">
    <reaction evidence="9">
        <text>L-ornithine + NADPH + O2 = N(5)-hydroxy-L-ornithine + NADP(+) + H2O</text>
        <dbReference type="Rhea" id="RHEA:41508"/>
        <dbReference type="ChEBI" id="CHEBI:15377"/>
        <dbReference type="ChEBI" id="CHEBI:15379"/>
        <dbReference type="ChEBI" id="CHEBI:46911"/>
        <dbReference type="ChEBI" id="CHEBI:57783"/>
        <dbReference type="ChEBI" id="CHEBI:58349"/>
        <dbReference type="ChEBI" id="CHEBI:78275"/>
        <dbReference type="EC" id="1.14.13.196"/>
    </reaction>
</comment>
<proteinExistence type="inferred from homology"/>
<comment type="similarity">
    <text evidence="3">Belongs to the lysine N(6)-hydroxylase/L-ornithine N(5)-oxygenase family.</text>
</comment>
<evidence type="ECO:0000256" key="1">
    <source>
        <dbReference type="ARBA" id="ARBA00001974"/>
    </source>
</evidence>
<dbReference type="Proteomes" id="UP000799776">
    <property type="component" value="Unassembled WGS sequence"/>
</dbReference>
<name>A0A9P4LV20_9PEZI</name>
<dbReference type="SUPFAM" id="SSF51905">
    <property type="entry name" value="FAD/NAD(P)-binding domain"/>
    <property type="match status" value="1"/>
</dbReference>
<reference evidence="11" key="1">
    <citation type="journal article" date="2020" name="Stud. Mycol.">
        <title>101 Dothideomycetes genomes: a test case for predicting lifestyles and emergence of pathogens.</title>
        <authorList>
            <person name="Haridas S."/>
            <person name="Albert R."/>
            <person name="Binder M."/>
            <person name="Bloem J."/>
            <person name="Labutti K."/>
            <person name="Salamov A."/>
            <person name="Andreopoulos B."/>
            <person name="Baker S."/>
            <person name="Barry K."/>
            <person name="Bills G."/>
            <person name="Bluhm B."/>
            <person name="Cannon C."/>
            <person name="Castanera R."/>
            <person name="Culley D."/>
            <person name="Daum C."/>
            <person name="Ezra D."/>
            <person name="Gonzalez J."/>
            <person name="Henrissat B."/>
            <person name="Kuo A."/>
            <person name="Liang C."/>
            <person name="Lipzen A."/>
            <person name="Lutzoni F."/>
            <person name="Magnuson J."/>
            <person name="Mondo S."/>
            <person name="Nolan M."/>
            <person name="Ohm R."/>
            <person name="Pangilinan J."/>
            <person name="Park H.-J."/>
            <person name="Ramirez L."/>
            <person name="Alfaro M."/>
            <person name="Sun H."/>
            <person name="Tritt A."/>
            <person name="Yoshinaga Y."/>
            <person name="Zwiers L.-H."/>
            <person name="Turgeon B."/>
            <person name="Goodwin S."/>
            <person name="Spatafora J."/>
            <person name="Crous P."/>
            <person name="Grigoriev I."/>
        </authorList>
    </citation>
    <scope>NUCLEOTIDE SEQUENCE</scope>
    <source>
        <strain evidence="11">CBS 121410</strain>
    </source>
</reference>
<dbReference type="Pfam" id="PF13434">
    <property type="entry name" value="Lys_Orn_oxgnase"/>
    <property type="match status" value="1"/>
</dbReference>
<evidence type="ECO:0000256" key="3">
    <source>
        <dbReference type="ARBA" id="ARBA00007588"/>
    </source>
</evidence>
<evidence type="ECO:0000256" key="4">
    <source>
        <dbReference type="ARBA" id="ARBA00012881"/>
    </source>
</evidence>
<evidence type="ECO:0000256" key="5">
    <source>
        <dbReference type="ARBA" id="ARBA00022630"/>
    </source>
</evidence>